<dbReference type="AlphaFoldDB" id="A0A1W0XBX2"/>
<organism evidence="4 5">
    <name type="scientific">Hypsibius exemplaris</name>
    <name type="common">Freshwater tardigrade</name>
    <dbReference type="NCBI Taxonomy" id="2072580"/>
    <lineage>
        <taxon>Eukaryota</taxon>
        <taxon>Metazoa</taxon>
        <taxon>Ecdysozoa</taxon>
        <taxon>Tardigrada</taxon>
        <taxon>Eutardigrada</taxon>
        <taxon>Parachela</taxon>
        <taxon>Hypsibioidea</taxon>
        <taxon>Hypsibiidae</taxon>
        <taxon>Hypsibius</taxon>
    </lineage>
</organism>
<proteinExistence type="inferred from homology"/>
<dbReference type="InterPro" id="IPR036291">
    <property type="entry name" value="NAD(P)-bd_dom_sf"/>
</dbReference>
<evidence type="ECO:0000313" key="4">
    <source>
        <dbReference type="EMBL" id="OQV24954.1"/>
    </source>
</evidence>
<dbReference type="Proteomes" id="UP000192578">
    <property type="component" value="Unassembled WGS sequence"/>
</dbReference>
<sequence>MMGPTERKAVVIFGATGFTGEWVVRAAIKKQQQESNFTFAIAGRSIPKLKDVLNRAKKINGLEEFDVEIIQADVKDEESIRKMCQRGTVLINCVGPYRFYGEQIVKACIEANTHYVDISGEPHFLESMQVKYDELAKSRGVYIVSACGFDSIPSELGIAFVKKEFPGDLNSVETYLTILPGPEGAACHYTTWESAVHGVAGAHELGPVRKQLYKTRLPRADHKVDQKNLHFSEEVGGYSIPFPGADRSVARRTEYYEFLEQKKRPVQVVSYFNVGSLVNAAKVMFVGAVFMLFAKFEATRKLLLNYPGFFSAGVFTHEGPTDKQIAGTRFEMKLVGHGYLEKTHSVDEVHSDLPTQTIVAQVTGPEPGYAATSAFVLESAFTILQEVEQPRPKIPRHGVLTPGYAFQNTNIYQRLAPYGIKFEVLARPANSD</sequence>
<dbReference type="GO" id="GO:0005886">
    <property type="term" value="C:plasma membrane"/>
    <property type="evidence" value="ECO:0007669"/>
    <property type="project" value="TreeGrafter"/>
</dbReference>
<feature type="transmembrane region" description="Helical" evidence="2">
    <location>
        <begin position="271"/>
        <end position="294"/>
    </location>
</feature>
<keyword evidence="2" id="KW-0812">Transmembrane</keyword>
<dbReference type="InterPro" id="IPR051276">
    <property type="entry name" value="Saccharopine_DH-like_oxidrdct"/>
</dbReference>
<evidence type="ECO:0000256" key="2">
    <source>
        <dbReference type="SAM" id="Phobius"/>
    </source>
</evidence>
<reference evidence="5" key="1">
    <citation type="submission" date="2017-01" db="EMBL/GenBank/DDBJ databases">
        <title>Comparative genomics of anhydrobiosis in the tardigrade Hypsibius dujardini.</title>
        <authorList>
            <person name="Yoshida Y."/>
            <person name="Koutsovoulos G."/>
            <person name="Laetsch D."/>
            <person name="Stevens L."/>
            <person name="Kumar S."/>
            <person name="Horikawa D."/>
            <person name="Ishino K."/>
            <person name="Komine S."/>
            <person name="Tomita M."/>
            <person name="Blaxter M."/>
            <person name="Arakawa K."/>
        </authorList>
    </citation>
    <scope>NUCLEOTIDE SEQUENCE [LARGE SCALE GENOMIC DNA]</scope>
    <source>
        <strain evidence="5">Z151</strain>
    </source>
</reference>
<keyword evidence="2" id="KW-0472">Membrane</keyword>
<gene>
    <name evidence="4" type="ORF">BV898_01164</name>
</gene>
<comment type="caution">
    <text evidence="4">The sequence shown here is derived from an EMBL/GenBank/DDBJ whole genome shotgun (WGS) entry which is preliminary data.</text>
</comment>
<dbReference type="EMBL" id="MTYJ01000004">
    <property type="protein sequence ID" value="OQV24954.1"/>
    <property type="molecule type" value="Genomic_DNA"/>
</dbReference>
<dbReference type="PANTHER" id="PTHR12286:SF5">
    <property type="entry name" value="SACCHAROPINE DEHYDROGENASE-LIKE OXIDOREDUCTASE"/>
    <property type="match status" value="1"/>
</dbReference>
<dbReference type="GO" id="GO:0005739">
    <property type="term" value="C:mitochondrion"/>
    <property type="evidence" value="ECO:0007669"/>
    <property type="project" value="TreeGrafter"/>
</dbReference>
<protein>
    <submittedName>
        <fullName evidence="4">Saccharopine dehydrogenase-like oxidoreductase</fullName>
    </submittedName>
</protein>
<evidence type="ECO:0000313" key="5">
    <source>
        <dbReference type="Proteomes" id="UP000192578"/>
    </source>
</evidence>
<evidence type="ECO:0000259" key="3">
    <source>
        <dbReference type="Pfam" id="PF03435"/>
    </source>
</evidence>
<comment type="similarity">
    <text evidence="1">Belongs to the saccharopine dehydrogenase family.</text>
</comment>
<dbReference type="SUPFAM" id="SSF51735">
    <property type="entry name" value="NAD(P)-binding Rossmann-fold domains"/>
    <property type="match status" value="1"/>
</dbReference>
<feature type="domain" description="Saccharopine dehydrogenase NADP binding" evidence="3">
    <location>
        <begin position="10"/>
        <end position="144"/>
    </location>
</feature>
<evidence type="ECO:0000256" key="1">
    <source>
        <dbReference type="ARBA" id="ARBA00038048"/>
    </source>
</evidence>
<dbReference type="PANTHER" id="PTHR12286">
    <property type="entry name" value="SACCHAROPINE DEHYDROGENASE-LIKE OXIDOREDUCTASE"/>
    <property type="match status" value="1"/>
</dbReference>
<accession>A0A1W0XBX2</accession>
<keyword evidence="5" id="KW-1185">Reference proteome</keyword>
<dbReference type="Gene3D" id="3.40.50.720">
    <property type="entry name" value="NAD(P)-binding Rossmann-like Domain"/>
    <property type="match status" value="1"/>
</dbReference>
<dbReference type="OrthoDB" id="10268090at2759"/>
<dbReference type="GO" id="GO:0005811">
    <property type="term" value="C:lipid droplet"/>
    <property type="evidence" value="ECO:0007669"/>
    <property type="project" value="TreeGrafter"/>
</dbReference>
<dbReference type="InterPro" id="IPR005097">
    <property type="entry name" value="Sacchrp_dh_NADP-bd"/>
</dbReference>
<dbReference type="FunFam" id="3.40.50.720:FF:000178">
    <property type="entry name" value="Saccharopine dehydrogenase-like oxidoreductase"/>
    <property type="match status" value="1"/>
</dbReference>
<dbReference type="Pfam" id="PF03435">
    <property type="entry name" value="Sacchrp_dh_NADP"/>
    <property type="match status" value="1"/>
</dbReference>
<keyword evidence="2" id="KW-1133">Transmembrane helix</keyword>
<dbReference type="GO" id="GO:0009247">
    <property type="term" value="P:glycolipid biosynthetic process"/>
    <property type="evidence" value="ECO:0007669"/>
    <property type="project" value="TreeGrafter"/>
</dbReference>
<name>A0A1W0XBX2_HYPEX</name>